<proteinExistence type="predicted"/>
<dbReference type="PANTHER" id="PTHR24412">
    <property type="entry name" value="KELCH PROTEIN"/>
    <property type="match status" value="1"/>
</dbReference>
<protein>
    <submittedName>
        <fullName evidence="3">Uncharacterized protein</fullName>
    </submittedName>
</protein>
<feature type="non-terminal residue" evidence="3">
    <location>
        <position position="1"/>
    </location>
</feature>
<gene>
    <name evidence="3" type="ORF">GIL414_LOCUS78607</name>
</gene>
<dbReference type="SUPFAM" id="SSF117281">
    <property type="entry name" value="Kelch motif"/>
    <property type="match status" value="1"/>
</dbReference>
<keyword evidence="2" id="KW-0677">Repeat</keyword>
<evidence type="ECO:0000256" key="1">
    <source>
        <dbReference type="ARBA" id="ARBA00022441"/>
    </source>
</evidence>
<dbReference type="Gene3D" id="2.120.10.80">
    <property type="entry name" value="Kelch-type beta propeller"/>
    <property type="match status" value="1"/>
</dbReference>
<dbReference type="PRINTS" id="PR00501">
    <property type="entry name" value="KELCHREPEAT"/>
</dbReference>
<reference evidence="3" key="1">
    <citation type="submission" date="2021-02" db="EMBL/GenBank/DDBJ databases">
        <authorList>
            <person name="Nowell W R."/>
        </authorList>
    </citation>
    <scope>NUCLEOTIDE SEQUENCE</scope>
</reference>
<dbReference type="InterPro" id="IPR006652">
    <property type="entry name" value="Kelch_1"/>
</dbReference>
<evidence type="ECO:0000256" key="2">
    <source>
        <dbReference type="ARBA" id="ARBA00022737"/>
    </source>
</evidence>
<comment type="caution">
    <text evidence="3">The sequence shown here is derived from an EMBL/GenBank/DDBJ whole genome shotgun (WGS) entry which is preliminary data.</text>
</comment>
<dbReference type="EMBL" id="CAJOBJ010350328">
    <property type="protein sequence ID" value="CAF5207341.1"/>
    <property type="molecule type" value="Genomic_DNA"/>
</dbReference>
<dbReference type="Pfam" id="PF01344">
    <property type="entry name" value="Kelch_1"/>
    <property type="match status" value="2"/>
</dbReference>
<dbReference type="AlphaFoldDB" id="A0A8S3IZZ3"/>
<dbReference type="PANTHER" id="PTHR24412:SF441">
    <property type="entry name" value="KELCH-LIKE PROTEIN 28"/>
    <property type="match status" value="1"/>
</dbReference>
<accession>A0A8S3IZZ3</accession>
<sequence length="92" mass="10012">MNKRRAGASVTVLNNRLFILGGFDDNSPLDSVECFDPDTNLWIMVPNMTSCRGGVGSATLGGRIYSVGGHDGSTYLKTVEAYDAENQQLVYY</sequence>
<dbReference type="InterPro" id="IPR015915">
    <property type="entry name" value="Kelch-typ_b-propeller"/>
</dbReference>
<dbReference type="SMART" id="SM00612">
    <property type="entry name" value="Kelch"/>
    <property type="match status" value="1"/>
</dbReference>
<evidence type="ECO:0000313" key="3">
    <source>
        <dbReference type="EMBL" id="CAF5207341.1"/>
    </source>
</evidence>
<evidence type="ECO:0000313" key="4">
    <source>
        <dbReference type="Proteomes" id="UP000681720"/>
    </source>
</evidence>
<dbReference type="Proteomes" id="UP000681720">
    <property type="component" value="Unassembled WGS sequence"/>
</dbReference>
<keyword evidence="1" id="KW-0880">Kelch repeat</keyword>
<name>A0A8S3IZZ3_9BILA</name>
<organism evidence="3 4">
    <name type="scientific">Rotaria magnacalcarata</name>
    <dbReference type="NCBI Taxonomy" id="392030"/>
    <lineage>
        <taxon>Eukaryota</taxon>
        <taxon>Metazoa</taxon>
        <taxon>Spiralia</taxon>
        <taxon>Gnathifera</taxon>
        <taxon>Rotifera</taxon>
        <taxon>Eurotatoria</taxon>
        <taxon>Bdelloidea</taxon>
        <taxon>Philodinida</taxon>
        <taxon>Philodinidae</taxon>
        <taxon>Rotaria</taxon>
    </lineage>
</organism>